<comment type="similarity">
    <text evidence="2">Belongs to the IgaA family.</text>
</comment>
<dbReference type="AlphaFoldDB" id="A0AA86YFG3"/>
<evidence type="ECO:0000256" key="2">
    <source>
        <dbReference type="ARBA" id="ARBA00009494"/>
    </source>
</evidence>
<evidence type="ECO:0000256" key="6">
    <source>
        <dbReference type="ARBA" id="ARBA00022989"/>
    </source>
</evidence>
<evidence type="ECO:0000256" key="7">
    <source>
        <dbReference type="ARBA" id="ARBA00023136"/>
    </source>
</evidence>
<keyword evidence="6 8" id="KW-1133">Transmembrane helix</keyword>
<evidence type="ECO:0000256" key="5">
    <source>
        <dbReference type="ARBA" id="ARBA00022692"/>
    </source>
</evidence>
<accession>A0AA86YFG3</accession>
<feature type="transmembrane region" description="Helical" evidence="8">
    <location>
        <begin position="6"/>
        <end position="24"/>
    </location>
</feature>
<protein>
    <submittedName>
        <fullName evidence="9">Intracellular growth attenuator protein IgaA</fullName>
    </submittedName>
</protein>
<feature type="transmembrane region" description="Helical" evidence="8">
    <location>
        <begin position="196"/>
        <end position="216"/>
    </location>
</feature>
<keyword evidence="7 8" id="KW-0472">Membrane</keyword>
<organism evidence="9 10">
    <name type="scientific">Providencia stuartii ATCC 25827</name>
    <dbReference type="NCBI Taxonomy" id="471874"/>
    <lineage>
        <taxon>Bacteria</taxon>
        <taxon>Pseudomonadati</taxon>
        <taxon>Pseudomonadota</taxon>
        <taxon>Gammaproteobacteria</taxon>
        <taxon>Enterobacterales</taxon>
        <taxon>Morganellaceae</taxon>
        <taxon>Providencia</taxon>
    </lineage>
</organism>
<evidence type="ECO:0000256" key="3">
    <source>
        <dbReference type="ARBA" id="ARBA00022475"/>
    </source>
</evidence>
<dbReference type="RefSeq" id="WP_004916096.1">
    <property type="nucleotide sequence ID" value="NZ_DS607636.1"/>
</dbReference>
<comment type="caution">
    <text evidence="9">The sequence shown here is derived from an EMBL/GenBank/DDBJ whole genome shotgun (WGS) entry which is preliminary data.</text>
</comment>
<name>A0AA86YFG3_PROST</name>
<dbReference type="Pfam" id="PF07095">
    <property type="entry name" value="IgaA"/>
    <property type="match status" value="1"/>
</dbReference>
<gene>
    <name evidence="9" type="ORF">PROSTU_04270</name>
</gene>
<keyword evidence="4" id="KW-0997">Cell inner membrane</keyword>
<proteinExistence type="inferred from homology"/>
<dbReference type="GeneID" id="93517338"/>
<dbReference type="InterPro" id="IPR010771">
    <property type="entry name" value="IgaA"/>
</dbReference>
<evidence type="ECO:0000313" key="10">
    <source>
        <dbReference type="Proteomes" id="UP000004506"/>
    </source>
</evidence>
<evidence type="ECO:0000313" key="9">
    <source>
        <dbReference type="EMBL" id="EDU57820.1"/>
    </source>
</evidence>
<feature type="transmembrane region" description="Helical" evidence="8">
    <location>
        <begin position="334"/>
        <end position="351"/>
    </location>
</feature>
<evidence type="ECO:0000256" key="8">
    <source>
        <dbReference type="SAM" id="Phobius"/>
    </source>
</evidence>
<feature type="transmembrane region" description="Helical" evidence="8">
    <location>
        <begin position="222"/>
        <end position="239"/>
    </location>
</feature>
<reference evidence="10" key="2">
    <citation type="submission" date="2008-04" db="EMBL/GenBank/DDBJ databases">
        <title>Draft genome sequence of Providencia stuartii(ATCC 25827).</title>
        <authorList>
            <person name="Sudarsanam P."/>
            <person name="Ley R."/>
            <person name="Guruge J."/>
            <person name="Turnbaugh P.J."/>
            <person name="Mahowald M."/>
            <person name="Liep D."/>
            <person name="Gordon J."/>
        </authorList>
    </citation>
    <scope>NUCLEOTIDE SEQUENCE [LARGE SCALE GENOMIC DNA]</scope>
    <source>
        <strain evidence="10">ATCC 25827</strain>
    </source>
</reference>
<comment type="subcellular location">
    <subcellularLocation>
        <location evidence="1">Cell inner membrane</location>
        <topology evidence="1">Multi-pass membrane protein</topology>
    </subcellularLocation>
</comment>
<keyword evidence="3" id="KW-1003">Cell membrane</keyword>
<reference evidence="10" key="1">
    <citation type="submission" date="2008-04" db="EMBL/GenBank/DDBJ databases">
        <title>Draft genome sequence of Providencia stuartii (ATCC 25827).</title>
        <authorList>
            <person name="Sudarsanam P."/>
            <person name="Ley R."/>
            <person name="Guruge J."/>
            <person name="Turnbaugh P.J."/>
            <person name="Mahowald M."/>
            <person name="Liep D."/>
            <person name="Gordon J."/>
        </authorList>
    </citation>
    <scope>NUCLEOTIDE SEQUENCE [LARGE SCALE GENOMIC DNA]</scope>
    <source>
        <strain evidence="10">ATCC 25827</strain>
    </source>
</reference>
<reference evidence="9 10" key="3">
    <citation type="submission" date="2008-05" db="EMBL/GenBank/DDBJ databases">
        <authorList>
            <person name="Fulton L."/>
            <person name="Clifton S."/>
            <person name="Fulton B."/>
            <person name="Xu J."/>
            <person name="Minx P."/>
            <person name="Pepin K.H."/>
            <person name="Johnson M."/>
            <person name="Thiruvilangam P."/>
            <person name="Bhonagiri V."/>
            <person name="Nash W.E."/>
            <person name="Mardis E.R."/>
            <person name="Wilson R.K."/>
        </authorList>
    </citation>
    <scope>NUCLEOTIDE SEQUENCE [LARGE SCALE GENOMIC DNA]</scope>
    <source>
        <strain evidence="9 10">ATCC 25827</strain>
    </source>
</reference>
<dbReference type="Proteomes" id="UP000004506">
    <property type="component" value="Unassembled WGS sequence"/>
</dbReference>
<dbReference type="EMBL" id="ABJD02000105">
    <property type="protein sequence ID" value="EDU57820.1"/>
    <property type="molecule type" value="Genomic_DNA"/>
</dbReference>
<sequence>MLTYVIIMAIFIISLTIMASFLYFRRGRNSGVYQIPSQAEPSYRKMIDNDYQIISQYLRTNPFPSQSAEQTPWQLKKNAVIATVCNSVTRFNLRQEQANSWRYFIDTIEVKLPHQLEPYLQQKNVMELVETNHLPLIISLNNFSLKDFNYEWTSDDIQEIVTPEAAIHERGEPNVQVLRVRKETIEEHRLNHSSGWLGTLLICLSFLLGYLALIAIPFLQSWGFVGAFFCFVAGLLALFRLRVFPKKLQDVQCVFGQPKRWELYGELDKRQSSTVSIGGIDLYYPSHWEPYIHHELNKATQIDMYPSGQVLRHGQFLSLHEEERYYPYRRYKKNLLILATGLLVLFLMFSYQSMCLPIKLGFAWLEGAEKIKVMNVAELETRKLKVGDSLSAKGVGMCYRPPNLSDTNHAQFAPFDCSGVYWNNMNLTPDPESEVIERAIRLLNTVQKQLHPEKNSVGVNPRLQRDIMKSGMNIIFDFSEIILKTNELCYQEHACSKLKSALTNLGSTDDWGTLVVKASTGKLSGAHVLLRAGSAEALEKLVEVTTYEFIKVEVEKEAAKLNSPPPGGVLLISDENKALVDFIVGSTFNDMTPLQRWVELKRIAGLLINTPFDVEGIITDLSTDANGTLHITLHSKPDEKVLSQYVISSLFTLFLGIGVLLNGTLVIFRIMNNKKRLRNIKRYYDKCFEADNPSNQS</sequence>
<dbReference type="GO" id="GO:0005886">
    <property type="term" value="C:plasma membrane"/>
    <property type="evidence" value="ECO:0007669"/>
    <property type="project" value="UniProtKB-SubCell"/>
</dbReference>
<evidence type="ECO:0000256" key="1">
    <source>
        <dbReference type="ARBA" id="ARBA00004429"/>
    </source>
</evidence>
<keyword evidence="5 8" id="KW-0812">Transmembrane</keyword>
<evidence type="ECO:0000256" key="4">
    <source>
        <dbReference type="ARBA" id="ARBA00022519"/>
    </source>
</evidence>
<feature type="transmembrane region" description="Helical" evidence="8">
    <location>
        <begin position="645"/>
        <end position="668"/>
    </location>
</feature>